<protein>
    <submittedName>
        <fullName evidence="2">Transposase IS4</fullName>
    </submittedName>
</protein>
<reference evidence="2 3" key="1">
    <citation type="journal article" date="2024" name="BMC Genomics">
        <title>De novo assembly and annotation of Popillia japonica's genome with initial clues to its potential as an invasive pest.</title>
        <authorList>
            <person name="Cucini C."/>
            <person name="Boschi S."/>
            <person name="Funari R."/>
            <person name="Cardaioli E."/>
            <person name="Iannotti N."/>
            <person name="Marturano G."/>
            <person name="Paoli F."/>
            <person name="Bruttini M."/>
            <person name="Carapelli A."/>
            <person name="Frati F."/>
            <person name="Nardi F."/>
        </authorList>
    </citation>
    <scope>NUCLEOTIDE SEQUENCE [LARGE SCALE GENOMIC DNA]</scope>
    <source>
        <strain evidence="2">DMR45628</strain>
    </source>
</reference>
<proteinExistence type="predicted"/>
<dbReference type="PANTHER" id="PTHR47272">
    <property type="entry name" value="DDE_TNP_1_7 DOMAIN-CONTAINING PROTEIN"/>
    <property type="match status" value="1"/>
</dbReference>
<evidence type="ECO:0000313" key="3">
    <source>
        <dbReference type="Proteomes" id="UP001458880"/>
    </source>
</evidence>
<organism evidence="2 3">
    <name type="scientific">Popillia japonica</name>
    <name type="common">Japanese beetle</name>
    <dbReference type="NCBI Taxonomy" id="7064"/>
    <lineage>
        <taxon>Eukaryota</taxon>
        <taxon>Metazoa</taxon>
        <taxon>Ecdysozoa</taxon>
        <taxon>Arthropoda</taxon>
        <taxon>Hexapoda</taxon>
        <taxon>Insecta</taxon>
        <taxon>Pterygota</taxon>
        <taxon>Neoptera</taxon>
        <taxon>Endopterygota</taxon>
        <taxon>Coleoptera</taxon>
        <taxon>Polyphaga</taxon>
        <taxon>Scarabaeiformia</taxon>
        <taxon>Scarabaeidae</taxon>
        <taxon>Rutelinae</taxon>
        <taxon>Popillia</taxon>
    </lineage>
</organism>
<gene>
    <name evidence="2" type="ORF">QE152_g11092</name>
</gene>
<evidence type="ECO:0000313" key="2">
    <source>
        <dbReference type="EMBL" id="KAK9737016.1"/>
    </source>
</evidence>
<keyword evidence="3" id="KW-1185">Reference proteome</keyword>
<dbReference type="Proteomes" id="UP001458880">
    <property type="component" value="Unassembled WGS sequence"/>
</dbReference>
<dbReference type="EMBL" id="JASPKY010000106">
    <property type="protein sequence ID" value="KAK9737016.1"/>
    <property type="molecule type" value="Genomic_DNA"/>
</dbReference>
<dbReference type="Pfam" id="PF13843">
    <property type="entry name" value="DDE_Tnp_1_7"/>
    <property type="match status" value="1"/>
</dbReference>
<sequence>MKSIHLNQIRLLHRRNDEDVSEFEDETTENTVLPKSRLYWSTELSLSEISSVMNRYHWEGIKQHIHCNDNSKIDLNNLDKLFKVRPVVDYFATKFRDNYEETGKRVKRKYFPSRRLYSSDEDENTELFARPPLIKKFKAFPSALTNIPTSEEIEGNSPASSSLSTVTLKSVCTDKTGYEEESKKYFHMIVK</sequence>
<dbReference type="AlphaFoldDB" id="A0AAW1LNF0"/>
<comment type="caution">
    <text evidence="2">The sequence shown here is derived from an EMBL/GenBank/DDBJ whole genome shotgun (WGS) entry which is preliminary data.</text>
</comment>
<name>A0AAW1LNF0_POPJA</name>
<dbReference type="PANTHER" id="PTHR47272:SF1">
    <property type="entry name" value="PIGGYBAC TRANSPOSABLE ELEMENT-DERIVED PROTEIN 3-LIKE"/>
    <property type="match status" value="1"/>
</dbReference>
<accession>A0AAW1LNF0</accession>
<dbReference type="InterPro" id="IPR029526">
    <property type="entry name" value="PGBD"/>
</dbReference>
<evidence type="ECO:0000259" key="1">
    <source>
        <dbReference type="Pfam" id="PF13843"/>
    </source>
</evidence>
<feature type="domain" description="PiggyBac transposable element-derived protein" evidence="1">
    <location>
        <begin position="33"/>
        <end position="100"/>
    </location>
</feature>